<evidence type="ECO:0000256" key="3">
    <source>
        <dbReference type="ARBA" id="ARBA00023239"/>
    </source>
</evidence>
<evidence type="ECO:0000313" key="5">
    <source>
        <dbReference type="EMBL" id="MDA4844240.1"/>
    </source>
</evidence>
<comment type="cofactor">
    <cofactor evidence="1">
        <name>pyridoxal 5'-phosphate</name>
        <dbReference type="ChEBI" id="CHEBI:597326"/>
    </cofactor>
</comment>
<evidence type="ECO:0000256" key="2">
    <source>
        <dbReference type="ARBA" id="ARBA00022898"/>
    </source>
</evidence>
<evidence type="ECO:0000256" key="1">
    <source>
        <dbReference type="ARBA" id="ARBA00001933"/>
    </source>
</evidence>
<accession>A0ABT4VHU0</accession>
<dbReference type="Proteomes" id="UP001148313">
    <property type="component" value="Unassembled WGS sequence"/>
</dbReference>
<dbReference type="PANTHER" id="PTHR48078:SF6">
    <property type="entry name" value="L-THREONINE DEHYDRATASE CATABOLIC TDCB"/>
    <property type="match status" value="1"/>
</dbReference>
<comment type="caution">
    <text evidence="5">The sequence shown here is derived from an EMBL/GenBank/DDBJ whole genome shotgun (WGS) entry which is preliminary data.</text>
</comment>
<feature type="domain" description="Tryptophan synthase beta chain-like PALP" evidence="4">
    <location>
        <begin position="19"/>
        <end position="311"/>
    </location>
</feature>
<gene>
    <name evidence="5" type="ORF">OOZ53_02715</name>
</gene>
<dbReference type="InterPro" id="IPR036052">
    <property type="entry name" value="TrpB-like_PALP_sf"/>
</dbReference>
<dbReference type="SUPFAM" id="SSF53686">
    <property type="entry name" value="Tryptophan synthase beta subunit-like PLP-dependent enzymes"/>
    <property type="match status" value="1"/>
</dbReference>
<dbReference type="Gene3D" id="3.40.50.1100">
    <property type="match status" value="2"/>
</dbReference>
<sequence>MQDDIPNQEDIRNAAKAIEGEIIRTPMLPLRQDAFADLFGDARSVSMKLELFQHAGSFKARGNLLGIGALSAQERAAGVIAASGGNHALAVSWAAAKQHVRATLVMPKATDRLRVDGCRKTGAEVILVDDIAAAFEEMNRLSVAEGMTVMHPFEGIHMTLGAATLGAEIIEDLPGLDCMIVAVGGGGLIGGVAAAIRQNKPDCEVIGVEPFGADSLSQSFERGEPVRIGKVDTIADSLGSPAALPFSYAVARNFVSRIVRIEDGAMLDAMALMRDGLKLVAEPACAAALAAATGPLRRQLAGKNVCVLACGSNIGAARYNALLDGR</sequence>
<keyword evidence="2" id="KW-0663">Pyridoxal phosphate</keyword>
<evidence type="ECO:0000259" key="4">
    <source>
        <dbReference type="Pfam" id="PF00291"/>
    </source>
</evidence>
<protein>
    <submittedName>
        <fullName evidence="5">Pyridoxal-phosphate dependent enzyme</fullName>
    </submittedName>
</protein>
<keyword evidence="3" id="KW-0456">Lyase</keyword>
<dbReference type="EMBL" id="JAPJZH010000001">
    <property type="protein sequence ID" value="MDA4844240.1"/>
    <property type="molecule type" value="Genomic_DNA"/>
</dbReference>
<organism evidence="5 6">
    <name type="scientific">Hoeflea poritis</name>
    <dbReference type="NCBI Taxonomy" id="2993659"/>
    <lineage>
        <taxon>Bacteria</taxon>
        <taxon>Pseudomonadati</taxon>
        <taxon>Pseudomonadota</taxon>
        <taxon>Alphaproteobacteria</taxon>
        <taxon>Hyphomicrobiales</taxon>
        <taxon>Rhizobiaceae</taxon>
        <taxon>Hoeflea</taxon>
    </lineage>
</organism>
<proteinExistence type="predicted"/>
<name>A0ABT4VHU0_9HYPH</name>
<keyword evidence="6" id="KW-1185">Reference proteome</keyword>
<dbReference type="InterPro" id="IPR050147">
    <property type="entry name" value="Ser/Thr_Dehydratase"/>
</dbReference>
<dbReference type="RefSeq" id="WP_271087761.1">
    <property type="nucleotide sequence ID" value="NZ_JAPJZH010000001.1"/>
</dbReference>
<dbReference type="PANTHER" id="PTHR48078">
    <property type="entry name" value="THREONINE DEHYDRATASE, MITOCHONDRIAL-RELATED"/>
    <property type="match status" value="1"/>
</dbReference>
<evidence type="ECO:0000313" key="6">
    <source>
        <dbReference type="Proteomes" id="UP001148313"/>
    </source>
</evidence>
<dbReference type="InterPro" id="IPR001926">
    <property type="entry name" value="TrpB-like_PALP"/>
</dbReference>
<dbReference type="Pfam" id="PF00291">
    <property type="entry name" value="PALP"/>
    <property type="match status" value="1"/>
</dbReference>
<reference evidence="5" key="1">
    <citation type="submission" date="2022-11" db="EMBL/GenBank/DDBJ databases">
        <title>Hoeflea poritis sp. nov., isolated from scleractinian coral Porites lutea.</title>
        <authorList>
            <person name="Zhang G."/>
            <person name="Wei Q."/>
            <person name="Cai L."/>
        </authorList>
    </citation>
    <scope>NUCLEOTIDE SEQUENCE</scope>
    <source>
        <strain evidence="5">E7-10</strain>
    </source>
</reference>